<reference evidence="2" key="1">
    <citation type="submission" date="2017-02" db="EMBL/GenBank/DDBJ databases">
        <authorList>
            <person name="Regsiter A."/>
            <person name="William W."/>
        </authorList>
    </citation>
    <scope>NUCLEOTIDE SEQUENCE</scope>
    <source>
        <strain evidence="2">BdmA 4</strain>
    </source>
</reference>
<accession>A0A3P3XMT6</accession>
<sequence length="134" mass="15560">MPYLSIGQLEKLLSVPASTLRFWEKSVPFLTPLRTKSGRRTYSLSEVALIARLKHLALDRKFGLRRAQRLLEFEMLYEDQDYRANIKALRDGILLLMMESGQWQQAYRDFTVNAKKSGKELFDGAEDQAFDGFH</sequence>
<evidence type="ECO:0000259" key="1">
    <source>
        <dbReference type="PROSITE" id="PS50937"/>
    </source>
</evidence>
<dbReference type="EMBL" id="FWDO01000004">
    <property type="protein sequence ID" value="SLM17555.1"/>
    <property type="molecule type" value="Genomic_DNA"/>
</dbReference>
<gene>
    <name evidence="2" type="ORF">SPIRO4BDMA_40124</name>
</gene>
<organism evidence="2">
    <name type="scientific">uncultured spirochete</name>
    <dbReference type="NCBI Taxonomy" id="156406"/>
    <lineage>
        <taxon>Bacteria</taxon>
        <taxon>Pseudomonadati</taxon>
        <taxon>Spirochaetota</taxon>
        <taxon>Spirochaetia</taxon>
        <taxon>Spirochaetales</taxon>
        <taxon>environmental samples</taxon>
    </lineage>
</organism>
<dbReference type="GO" id="GO:0006355">
    <property type="term" value="P:regulation of DNA-templated transcription"/>
    <property type="evidence" value="ECO:0007669"/>
    <property type="project" value="InterPro"/>
</dbReference>
<dbReference type="Gene3D" id="1.10.1660.10">
    <property type="match status" value="1"/>
</dbReference>
<dbReference type="GO" id="GO:0003677">
    <property type="term" value="F:DNA binding"/>
    <property type="evidence" value="ECO:0007669"/>
    <property type="project" value="InterPro"/>
</dbReference>
<dbReference type="AlphaFoldDB" id="A0A3P3XMT6"/>
<dbReference type="InterPro" id="IPR000551">
    <property type="entry name" value="MerR-type_HTH_dom"/>
</dbReference>
<dbReference type="Pfam" id="PF13411">
    <property type="entry name" value="MerR_1"/>
    <property type="match status" value="1"/>
</dbReference>
<evidence type="ECO:0000313" key="2">
    <source>
        <dbReference type="EMBL" id="SLM17555.1"/>
    </source>
</evidence>
<proteinExistence type="predicted"/>
<feature type="domain" description="HTH merR-type" evidence="1">
    <location>
        <begin position="3"/>
        <end position="73"/>
    </location>
</feature>
<dbReference type="SUPFAM" id="SSF46955">
    <property type="entry name" value="Putative DNA-binding domain"/>
    <property type="match status" value="1"/>
</dbReference>
<protein>
    <recommendedName>
        <fullName evidence="1">HTH merR-type domain-containing protein</fullName>
    </recommendedName>
</protein>
<name>A0A3P3XMT6_9SPIR</name>
<dbReference type="InterPro" id="IPR009061">
    <property type="entry name" value="DNA-bd_dom_put_sf"/>
</dbReference>
<dbReference type="SMART" id="SM00422">
    <property type="entry name" value="HTH_MERR"/>
    <property type="match status" value="1"/>
</dbReference>
<dbReference type="PROSITE" id="PS50937">
    <property type="entry name" value="HTH_MERR_2"/>
    <property type="match status" value="1"/>
</dbReference>